<gene>
    <name evidence="1" type="ORF">LCGC14_1568140</name>
</gene>
<comment type="caution">
    <text evidence="1">The sequence shown here is derived from an EMBL/GenBank/DDBJ whole genome shotgun (WGS) entry which is preliminary data.</text>
</comment>
<reference evidence="1" key="1">
    <citation type="journal article" date="2015" name="Nature">
        <title>Complex archaea that bridge the gap between prokaryotes and eukaryotes.</title>
        <authorList>
            <person name="Spang A."/>
            <person name="Saw J.H."/>
            <person name="Jorgensen S.L."/>
            <person name="Zaremba-Niedzwiedzka K."/>
            <person name="Martijn J."/>
            <person name="Lind A.E."/>
            <person name="van Eijk R."/>
            <person name="Schleper C."/>
            <person name="Guy L."/>
            <person name="Ettema T.J."/>
        </authorList>
    </citation>
    <scope>NUCLEOTIDE SEQUENCE</scope>
</reference>
<sequence length="74" mass="8378">MNKEQIEAKVRREIEEKSAKMKATLNAYHEAHLHVSQFSGAQFQSLATLKSVEFPYSLNSKIKLLADIILDSNS</sequence>
<evidence type="ECO:0000313" key="1">
    <source>
        <dbReference type="EMBL" id="KKM28095.1"/>
    </source>
</evidence>
<dbReference type="EMBL" id="LAZR01012191">
    <property type="protein sequence ID" value="KKM28095.1"/>
    <property type="molecule type" value="Genomic_DNA"/>
</dbReference>
<proteinExistence type="predicted"/>
<dbReference type="AlphaFoldDB" id="A0A0F9LL28"/>
<name>A0A0F9LL28_9ZZZZ</name>
<protein>
    <submittedName>
        <fullName evidence="1">Uncharacterized protein</fullName>
    </submittedName>
</protein>
<accession>A0A0F9LL28</accession>
<organism evidence="1">
    <name type="scientific">marine sediment metagenome</name>
    <dbReference type="NCBI Taxonomy" id="412755"/>
    <lineage>
        <taxon>unclassified sequences</taxon>
        <taxon>metagenomes</taxon>
        <taxon>ecological metagenomes</taxon>
    </lineage>
</organism>